<keyword evidence="4" id="KW-0175">Coiled coil</keyword>
<evidence type="ECO:0000313" key="7">
    <source>
        <dbReference type="Proteomes" id="UP001652626"/>
    </source>
</evidence>
<accession>A0A8B8HLR8</accession>
<gene>
    <name evidence="8" type="primary">LOC113392282</name>
</gene>
<protein>
    <submittedName>
        <fullName evidence="8">Surfeit locus protein 6 homolog</fullName>
    </submittedName>
</protein>
<evidence type="ECO:0000256" key="4">
    <source>
        <dbReference type="SAM" id="Coils"/>
    </source>
</evidence>
<dbReference type="GO" id="GO:0003723">
    <property type="term" value="F:RNA binding"/>
    <property type="evidence" value="ECO:0007669"/>
    <property type="project" value="TreeGrafter"/>
</dbReference>
<dbReference type="CTD" id="6838"/>
<keyword evidence="7" id="KW-1185">Reference proteome</keyword>
<dbReference type="AlphaFoldDB" id="A0A8B8HLR8"/>
<dbReference type="GO" id="GO:0042274">
    <property type="term" value="P:ribosomal small subunit biogenesis"/>
    <property type="evidence" value="ECO:0007669"/>
    <property type="project" value="TreeGrafter"/>
</dbReference>
<comment type="subcellular location">
    <subcellularLocation>
        <location evidence="1">Nucleus</location>
    </subcellularLocation>
</comment>
<dbReference type="Proteomes" id="UP001652626">
    <property type="component" value="Chromosome 5"/>
</dbReference>
<dbReference type="GO" id="GO:0042273">
    <property type="term" value="P:ribosomal large subunit biogenesis"/>
    <property type="evidence" value="ECO:0007669"/>
    <property type="project" value="TreeGrafter"/>
</dbReference>
<comment type="similarity">
    <text evidence="2">Belongs to the SURF6 family.</text>
</comment>
<dbReference type="GO" id="GO:0003677">
    <property type="term" value="F:DNA binding"/>
    <property type="evidence" value="ECO:0007669"/>
    <property type="project" value="TreeGrafter"/>
</dbReference>
<dbReference type="GeneID" id="113392282"/>
<feature type="coiled-coil region" evidence="4">
    <location>
        <begin position="174"/>
        <end position="201"/>
    </location>
</feature>
<dbReference type="GO" id="GO:0005730">
    <property type="term" value="C:nucleolus"/>
    <property type="evidence" value="ECO:0007669"/>
    <property type="project" value="TreeGrafter"/>
</dbReference>
<feature type="domain" description="Ribosomal RNA-processing protein 14/surfeit locus protein 6 C-terminal" evidence="6">
    <location>
        <begin position="96"/>
        <end position="273"/>
    </location>
</feature>
<evidence type="ECO:0000259" key="6">
    <source>
        <dbReference type="Pfam" id="PF04935"/>
    </source>
</evidence>
<reference evidence="8" key="1">
    <citation type="submission" date="2025-08" db="UniProtKB">
        <authorList>
            <consortium name="RefSeq"/>
        </authorList>
    </citation>
    <scope>IDENTIFICATION</scope>
    <source>
        <tissue evidence="8">Whole body</tissue>
    </source>
</reference>
<organism evidence="7 8">
    <name type="scientific">Vanessa tameamea</name>
    <name type="common">Kamehameha butterfly</name>
    <dbReference type="NCBI Taxonomy" id="334116"/>
    <lineage>
        <taxon>Eukaryota</taxon>
        <taxon>Metazoa</taxon>
        <taxon>Ecdysozoa</taxon>
        <taxon>Arthropoda</taxon>
        <taxon>Hexapoda</taxon>
        <taxon>Insecta</taxon>
        <taxon>Pterygota</taxon>
        <taxon>Neoptera</taxon>
        <taxon>Endopterygota</taxon>
        <taxon>Lepidoptera</taxon>
        <taxon>Glossata</taxon>
        <taxon>Ditrysia</taxon>
        <taxon>Papilionoidea</taxon>
        <taxon>Nymphalidae</taxon>
        <taxon>Nymphalinae</taxon>
        <taxon>Vanessa</taxon>
    </lineage>
</organism>
<proteinExistence type="inferred from homology"/>
<dbReference type="PANTHER" id="PTHR14369">
    <property type="entry name" value="SURFEIT LOCUS PROTEIN 6"/>
    <property type="match status" value="1"/>
</dbReference>
<feature type="compositionally biased region" description="Basic and acidic residues" evidence="5">
    <location>
        <begin position="229"/>
        <end position="264"/>
    </location>
</feature>
<dbReference type="OrthoDB" id="444809at2759"/>
<dbReference type="OMA" id="NDIAWKK"/>
<feature type="compositionally biased region" description="Basic residues" evidence="5">
    <location>
        <begin position="265"/>
        <end position="286"/>
    </location>
</feature>
<dbReference type="Pfam" id="PF04935">
    <property type="entry name" value="SURF6"/>
    <property type="match status" value="1"/>
</dbReference>
<dbReference type="InterPro" id="IPR007019">
    <property type="entry name" value="SURF6"/>
</dbReference>
<evidence type="ECO:0000256" key="3">
    <source>
        <dbReference type="ARBA" id="ARBA00023242"/>
    </source>
</evidence>
<dbReference type="RefSeq" id="XP_026484416.1">
    <property type="nucleotide sequence ID" value="XM_026628631.2"/>
</dbReference>
<evidence type="ECO:0000256" key="1">
    <source>
        <dbReference type="ARBA" id="ARBA00004123"/>
    </source>
</evidence>
<evidence type="ECO:0000256" key="2">
    <source>
        <dbReference type="ARBA" id="ARBA00005904"/>
    </source>
</evidence>
<evidence type="ECO:0000256" key="5">
    <source>
        <dbReference type="SAM" id="MobiDB-lite"/>
    </source>
</evidence>
<dbReference type="PANTHER" id="PTHR14369:SF0">
    <property type="entry name" value="SURFEIT LOCUS PROTEIN 6"/>
    <property type="match status" value="1"/>
</dbReference>
<feature type="coiled-coil region" evidence="4">
    <location>
        <begin position="54"/>
        <end position="88"/>
    </location>
</feature>
<feature type="region of interest" description="Disordered" evidence="5">
    <location>
        <begin position="229"/>
        <end position="286"/>
    </location>
</feature>
<keyword evidence="3" id="KW-0539">Nucleus</keyword>
<evidence type="ECO:0000313" key="8">
    <source>
        <dbReference type="RefSeq" id="XP_026484416.1"/>
    </source>
</evidence>
<name>A0A8B8HLR8_VANTA</name>
<sequence>MTVQKKSVKNNQLKKELTMELSFLKNVFSVLSIPLQRKDDDDSQMDIEITNESKNQDEKQVTERARNIMELEKKLEKIKSQNNFNLKNKLVKKSLNSKLNKKIKKRERVKLNPNKVKAAAENMEEKETKVKTNVNTAKPIFNNEGKLVFSKFDFAKLGEKDRGNKSKKDPKKLLDDLKQQEDKLQKLAETDSDKAKELKEKVAWKNILQKAEGEKVKDDPTLLKKSIKKMEQKKKVSKKKWEGRIQSVEKKKEDRQQKRKENISKKKKEKKSKIVKAAVKRGRVVI</sequence>
<dbReference type="InterPro" id="IPR029190">
    <property type="entry name" value="Rrp14/SURF6_C"/>
</dbReference>